<dbReference type="GO" id="GO:0000932">
    <property type="term" value="C:P-body"/>
    <property type="evidence" value="ECO:0007669"/>
    <property type="project" value="UniProtKB-UniRule"/>
</dbReference>
<gene>
    <name evidence="15" type="primary">NOT3</name>
    <name evidence="15" type="ORF">AWJ20_3019</name>
</gene>
<keyword evidence="6" id="KW-0597">Phosphoprotein</keyword>
<dbReference type="GO" id="GO:0030015">
    <property type="term" value="C:CCR4-NOT core complex"/>
    <property type="evidence" value="ECO:0007669"/>
    <property type="project" value="UniProtKB-UniRule"/>
</dbReference>
<evidence type="ECO:0000256" key="1">
    <source>
        <dbReference type="ARBA" id="ARBA00004123"/>
    </source>
</evidence>
<comment type="function">
    <text evidence="10">Acts as component of the CCR4-NOT core complex, which in the nucleus seems to be a general transcription factor, and in the cytoplasm the major mRNA deadenylase involved in mRNA turnover. The NOT protein subcomplex negatively regulates the basal and activated transcription of many genes. Preferentially affects TC-type TATA element-dependent transcription. Could directly or indirectly inhibit component(s) of the general transcription machinery.</text>
</comment>
<keyword evidence="8 10" id="KW-0804">Transcription</keyword>
<feature type="domain" description="NOT2/NOT3/NOT5 C-terminal" evidence="14">
    <location>
        <begin position="523"/>
        <end position="650"/>
    </location>
</feature>
<dbReference type="PIRSF" id="PIRSF005290">
    <property type="entry name" value="NOT_su_3_5"/>
    <property type="match status" value="1"/>
</dbReference>
<evidence type="ECO:0000256" key="10">
    <source>
        <dbReference type="PIRNR" id="PIRNR005290"/>
    </source>
</evidence>
<feature type="region of interest" description="Disordered" evidence="12">
    <location>
        <begin position="134"/>
        <end position="153"/>
    </location>
</feature>
<keyword evidence="10" id="KW-0010">Activator</keyword>
<sequence>MDRVFKRVAEGIVVFDGIYEKVQNSTNHSQKEKLESDLKREIKKLQRLRDQIKTWMGSNDIKDKKALAEQRRLIEQEMERFKACEKEMKTKAYSKEGLTSYSRSDPREKEKAEALTFIGSMLEELEQQIETLESEQDSLQSTMKKGRKDTSKSDRISEIEDTLDRHKWHISKLEIMSRMIDNGTLLPESVMSLQDDIKYYVESNQDADFAEDEEIYDELNLEDDMDYEAEPIPVKEEGTSLEDLAMELSKDIEKQKQQHAAEVAAAAANTNGTNVVPATSVVPPAISSASRRTVSSPSVGNTGLSGKSITANNGVTSSQTTAPILSRTATSELKYSSAAGASIPQGLSPLPPPKSQPGLASSIPSGPGQGTASTSAPNPGLDSASPSPVISSSVINNVSNTPRKPQAVTSGSVTSSGVPWAERLDSSRKTSDDQAKGSPSVSGSAASSPRLSNVPPLSPSLSTTTATTATTSTSINNGPSSITFPKFSLPPGLQDLAHAFDSARRRIGSPEPISSIGKLLEASFLNCPDSLIADKPRYYHPESPFPTPAYYPQEPLTNLDSASIMSKMDLDTLFYIFYYRQGTYQQYQAAKELKNRSWRFHKLFLTWFQRHEEPMVISSEFEQGTYRFFDFEGSWMQRRKANFKFEYQYLEDEI</sequence>
<protein>
    <recommendedName>
        <fullName evidence="10">General negative regulator of transcription subunit</fullName>
    </recommendedName>
</protein>
<dbReference type="GO" id="GO:0000289">
    <property type="term" value="P:nuclear-transcribed mRNA poly(A) tail shortening"/>
    <property type="evidence" value="ECO:0007669"/>
    <property type="project" value="EnsemblFungi"/>
</dbReference>
<feature type="compositionally biased region" description="Low complexity" evidence="12">
    <location>
        <begin position="287"/>
        <end position="299"/>
    </location>
</feature>
<dbReference type="Gene3D" id="2.30.30.1020">
    <property type="entry name" value="CCR4-NOT complex subunit 2/3/5, C-terminal domain"/>
    <property type="match status" value="1"/>
</dbReference>
<feature type="compositionally biased region" description="Polar residues" evidence="12">
    <location>
        <begin position="358"/>
        <end position="377"/>
    </location>
</feature>
<evidence type="ECO:0000256" key="4">
    <source>
        <dbReference type="ARBA" id="ARBA00022490"/>
    </source>
</evidence>
<dbReference type="KEGG" id="slb:AWJ20_3019"/>
<feature type="compositionally biased region" description="Polar residues" evidence="12">
    <location>
        <begin position="300"/>
        <end position="323"/>
    </location>
</feature>
<dbReference type="InterPro" id="IPR040168">
    <property type="entry name" value="Not2/3/5"/>
</dbReference>
<dbReference type="FunFam" id="2.30.30.1020:FF:000006">
    <property type="entry name" value="CCR4-NOT transcription complex, subunit 3"/>
    <property type="match status" value="1"/>
</dbReference>
<evidence type="ECO:0000256" key="8">
    <source>
        <dbReference type="ARBA" id="ARBA00023163"/>
    </source>
</evidence>
<dbReference type="EMBL" id="CP014503">
    <property type="protein sequence ID" value="ANB15392.1"/>
    <property type="molecule type" value="Genomic_DNA"/>
</dbReference>
<proteinExistence type="inferred from homology"/>
<evidence type="ECO:0000256" key="9">
    <source>
        <dbReference type="ARBA" id="ARBA00023242"/>
    </source>
</evidence>
<keyword evidence="11" id="KW-0175">Coiled coil</keyword>
<dbReference type="InterPro" id="IPR012270">
    <property type="entry name" value="CCR4-NOT_su3/5"/>
</dbReference>
<evidence type="ECO:0000256" key="12">
    <source>
        <dbReference type="SAM" id="MobiDB-lite"/>
    </source>
</evidence>
<keyword evidence="16" id="KW-1185">Reference proteome</keyword>
<feature type="coiled-coil region" evidence="11">
    <location>
        <begin position="28"/>
        <end position="87"/>
    </location>
</feature>
<evidence type="ECO:0000313" key="15">
    <source>
        <dbReference type="EMBL" id="ANB15392.1"/>
    </source>
</evidence>
<dbReference type="RefSeq" id="XP_018737869.1">
    <property type="nucleotide sequence ID" value="XM_018880008.1"/>
</dbReference>
<feature type="region of interest" description="Disordered" evidence="12">
    <location>
        <begin position="342"/>
        <end position="481"/>
    </location>
</feature>
<dbReference type="PANTHER" id="PTHR23326">
    <property type="entry name" value="CCR4 NOT-RELATED"/>
    <property type="match status" value="1"/>
</dbReference>
<evidence type="ECO:0000256" key="2">
    <source>
        <dbReference type="ARBA" id="ARBA00004496"/>
    </source>
</evidence>
<evidence type="ECO:0000259" key="13">
    <source>
        <dbReference type="Pfam" id="PF04065"/>
    </source>
</evidence>
<organism evidence="15 16">
    <name type="scientific">Sugiyamaella lignohabitans</name>
    <dbReference type="NCBI Taxonomy" id="796027"/>
    <lineage>
        <taxon>Eukaryota</taxon>
        <taxon>Fungi</taxon>
        <taxon>Dikarya</taxon>
        <taxon>Ascomycota</taxon>
        <taxon>Saccharomycotina</taxon>
        <taxon>Dipodascomycetes</taxon>
        <taxon>Dipodascales</taxon>
        <taxon>Trichomonascaceae</taxon>
        <taxon>Sugiyamaella</taxon>
    </lineage>
</organism>
<dbReference type="Pfam" id="PF04065">
    <property type="entry name" value="Not3"/>
    <property type="match status" value="1"/>
</dbReference>
<dbReference type="GO" id="GO:0006355">
    <property type="term" value="P:regulation of DNA-templated transcription"/>
    <property type="evidence" value="ECO:0007669"/>
    <property type="project" value="InterPro"/>
</dbReference>
<dbReference type="AlphaFoldDB" id="A0A167FJU6"/>
<dbReference type="Proteomes" id="UP000189580">
    <property type="component" value="Chromosome b"/>
</dbReference>
<reference evidence="15 16" key="1">
    <citation type="submission" date="2016-02" db="EMBL/GenBank/DDBJ databases">
        <title>Complete genome sequence and transcriptome regulation of the pentose utilising yeast Sugiyamaella lignohabitans.</title>
        <authorList>
            <person name="Bellasio M."/>
            <person name="Peymann A."/>
            <person name="Valli M."/>
            <person name="Sipitzky M."/>
            <person name="Graf A."/>
            <person name="Sauer M."/>
            <person name="Marx H."/>
            <person name="Mattanovich D."/>
        </authorList>
    </citation>
    <scope>NUCLEOTIDE SEQUENCE [LARGE SCALE GENOMIC DNA]</scope>
    <source>
        <strain evidence="15 16">CBS 10342</strain>
    </source>
</reference>
<comment type="similarity">
    <text evidence="3 10">Belongs to the CNOT2/3/5 family.</text>
</comment>
<evidence type="ECO:0000256" key="3">
    <source>
        <dbReference type="ARBA" id="ARBA00007682"/>
    </source>
</evidence>
<evidence type="ECO:0000256" key="5">
    <source>
        <dbReference type="ARBA" id="ARBA00022491"/>
    </source>
</evidence>
<feature type="compositionally biased region" description="Basic and acidic residues" evidence="12">
    <location>
        <begin position="422"/>
        <end position="435"/>
    </location>
</feature>
<evidence type="ECO:0000256" key="11">
    <source>
        <dbReference type="SAM" id="Coils"/>
    </source>
</evidence>
<feature type="compositionally biased region" description="Low complexity" evidence="12">
    <location>
        <begin position="408"/>
        <end position="418"/>
    </location>
</feature>
<feature type="compositionally biased region" description="Low complexity" evidence="12">
    <location>
        <begin position="385"/>
        <end position="400"/>
    </location>
</feature>
<keyword evidence="5 10" id="KW-0678">Repressor</keyword>
<evidence type="ECO:0000259" key="14">
    <source>
        <dbReference type="Pfam" id="PF04153"/>
    </source>
</evidence>
<keyword evidence="7 10" id="KW-0805">Transcription regulation</keyword>
<name>A0A167FJU6_9ASCO</name>
<dbReference type="GO" id="GO:0005634">
    <property type="term" value="C:nucleus"/>
    <property type="evidence" value="ECO:0007669"/>
    <property type="project" value="UniProtKB-SubCell"/>
</dbReference>
<keyword evidence="9 10" id="KW-0539">Nucleus</keyword>
<feature type="region of interest" description="Disordered" evidence="12">
    <location>
        <begin position="286"/>
        <end position="323"/>
    </location>
</feature>
<dbReference type="OrthoDB" id="293823at2759"/>
<evidence type="ECO:0000256" key="6">
    <source>
        <dbReference type="ARBA" id="ARBA00022553"/>
    </source>
</evidence>
<dbReference type="GeneID" id="30034995"/>
<dbReference type="InterPro" id="IPR007207">
    <property type="entry name" value="Not_N"/>
</dbReference>
<feature type="compositionally biased region" description="Low complexity" evidence="12">
    <location>
        <begin position="437"/>
        <end position="474"/>
    </location>
</feature>
<accession>A0A167FJU6</accession>
<dbReference type="Pfam" id="PF04153">
    <property type="entry name" value="NOT2_3_5_C"/>
    <property type="match status" value="1"/>
</dbReference>
<dbReference type="InterPro" id="IPR038635">
    <property type="entry name" value="CCR4-NOT_su2/3/5_C_sf"/>
</dbReference>
<feature type="domain" description="CCR4-Not complex component Not N-terminal" evidence="13">
    <location>
        <begin position="1"/>
        <end position="222"/>
    </location>
</feature>
<evidence type="ECO:0000256" key="7">
    <source>
        <dbReference type="ARBA" id="ARBA00023015"/>
    </source>
</evidence>
<evidence type="ECO:0000313" key="16">
    <source>
        <dbReference type="Proteomes" id="UP000189580"/>
    </source>
</evidence>
<dbReference type="InterPro" id="IPR007282">
    <property type="entry name" value="NOT2/3/5_C"/>
</dbReference>
<comment type="subcellular location">
    <subcellularLocation>
        <location evidence="2 10">Cytoplasm</location>
    </subcellularLocation>
    <subcellularLocation>
        <location evidence="1 10">Nucleus</location>
    </subcellularLocation>
</comment>
<keyword evidence="4 10" id="KW-0963">Cytoplasm</keyword>